<gene>
    <name evidence="1" type="ORF">MM415B04942_0004</name>
</gene>
<sequence>MWELKNSIIYIFALVSIFLSDPVASGVEPGIASRKDIAAMKYHGVLISVEDETGAWFNRGGRCRLFTEQFIERWETRGWQ</sequence>
<evidence type="ECO:0000313" key="1">
    <source>
        <dbReference type="EMBL" id="QJA96073.1"/>
    </source>
</evidence>
<accession>A0A6M3LN95</accession>
<proteinExistence type="predicted"/>
<protein>
    <submittedName>
        <fullName evidence="1">Uncharacterized protein</fullName>
    </submittedName>
</protein>
<dbReference type="EMBL" id="MT143368">
    <property type="protein sequence ID" value="QJA96073.1"/>
    <property type="molecule type" value="Genomic_DNA"/>
</dbReference>
<organism evidence="1">
    <name type="scientific">viral metagenome</name>
    <dbReference type="NCBI Taxonomy" id="1070528"/>
    <lineage>
        <taxon>unclassified sequences</taxon>
        <taxon>metagenomes</taxon>
        <taxon>organismal metagenomes</taxon>
    </lineage>
</organism>
<reference evidence="1" key="1">
    <citation type="submission" date="2020-03" db="EMBL/GenBank/DDBJ databases">
        <title>The deep terrestrial virosphere.</title>
        <authorList>
            <person name="Holmfeldt K."/>
            <person name="Nilsson E."/>
            <person name="Simone D."/>
            <person name="Lopez-Fernandez M."/>
            <person name="Wu X."/>
            <person name="de Brujin I."/>
            <person name="Lundin D."/>
            <person name="Andersson A."/>
            <person name="Bertilsson S."/>
            <person name="Dopson M."/>
        </authorList>
    </citation>
    <scope>NUCLEOTIDE SEQUENCE</scope>
    <source>
        <strain evidence="1">MM415B04942</strain>
    </source>
</reference>
<name>A0A6M3LN95_9ZZZZ</name>
<dbReference type="AlphaFoldDB" id="A0A6M3LN95"/>